<dbReference type="PANTHER" id="PTHR47926">
    <property type="entry name" value="PENTATRICOPEPTIDE REPEAT-CONTAINING PROTEIN"/>
    <property type="match status" value="1"/>
</dbReference>
<evidence type="ECO:0000313" key="3">
    <source>
        <dbReference type="EMBL" id="KAF6134765.1"/>
    </source>
</evidence>
<feature type="repeat" description="PPR" evidence="2">
    <location>
        <begin position="75"/>
        <end position="109"/>
    </location>
</feature>
<dbReference type="PROSITE" id="PS51375">
    <property type="entry name" value="PPR"/>
    <property type="match status" value="1"/>
</dbReference>
<dbReference type="NCBIfam" id="TIGR00756">
    <property type="entry name" value="PPR"/>
    <property type="match status" value="1"/>
</dbReference>
<keyword evidence="4" id="KW-1185">Reference proteome</keyword>
<dbReference type="EMBL" id="JACGCM010002827">
    <property type="protein sequence ID" value="KAF6134765.1"/>
    <property type="molecule type" value="Genomic_DNA"/>
</dbReference>
<evidence type="ECO:0000256" key="1">
    <source>
        <dbReference type="ARBA" id="ARBA00022737"/>
    </source>
</evidence>
<dbReference type="OrthoDB" id="185373at2759"/>
<dbReference type="InterPro" id="IPR046960">
    <property type="entry name" value="PPR_At4g14850-like_plant"/>
</dbReference>
<dbReference type="GO" id="GO:0009451">
    <property type="term" value="P:RNA modification"/>
    <property type="evidence" value="ECO:0007669"/>
    <property type="project" value="InterPro"/>
</dbReference>
<evidence type="ECO:0008006" key="5">
    <source>
        <dbReference type="Google" id="ProtNLM"/>
    </source>
</evidence>
<protein>
    <recommendedName>
        <fullName evidence="5">Pentatricopeptide repeat-containing protein</fullName>
    </recommendedName>
</protein>
<dbReference type="Gene3D" id="1.25.40.10">
    <property type="entry name" value="Tetratricopeptide repeat domain"/>
    <property type="match status" value="1"/>
</dbReference>
<keyword evidence="1" id="KW-0677">Repeat</keyword>
<dbReference type="Proteomes" id="UP000541444">
    <property type="component" value="Unassembled WGS sequence"/>
</dbReference>
<dbReference type="InterPro" id="IPR011990">
    <property type="entry name" value="TPR-like_helical_dom_sf"/>
</dbReference>
<dbReference type="Pfam" id="PF01535">
    <property type="entry name" value="PPR"/>
    <property type="match status" value="1"/>
</dbReference>
<accession>A0A7J7KWK6</accession>
<comment type="caution">
    <text evidence="3">The sequence shown here is derived from an EMBL/GenBank/DDBJ whole genome shotgun (WGS) entry which is preliminary data.</text>
</comment>
<gene>
    <name evidence="3" type="ORF">GIB67_002166</name>
</gene>
<dbReference type="InterPro" id="IPR002885">
    <property type="entry name" value="PPR_rpt"/>
</dbReference>
<dbReference type="GO" id="GO:0003723">
    <property type="term" value="F:RNA binding"/>
    <property type="evidence" value="ECO:0007669"/>
    <property type="project" value="InterPro"/>
</dbReference>
<evidence type="ECO:0000313" key="4">
    <source>
        <dbReference type="Proteomes" id="UP000541444"/>
    </source>
</evidence>
<dbReference type="AlphaFoldDB" id="A0A7J7KWK6"/>
<reference evidence="3 4" key="1">
    <citation type="journal article" date="2020" name="IScience">
        <title>Genome Sequencing of the Endangered Kingdonia uniflora (Circaeasteraceae, Ranunculales) Reveals Potential Mechanisms of Evolutionary Specialization.</title>
        <authorList>
            <person name="Sun Y."/>
            <person name="Deng T."/>
            <person name="Zhang A."/>
            <person name="Moore M.J."/>
            <person name="Landis J.B."/>
            <person name="Lin N."/>
            <person name="Zhang H."/>
            <person name="Zhang X."/>
            <person name="Huang J."/>
            <person name="Zhang X."/>
            <person name="Sun H."/>
            <person name="Wang H."/>
        </authorList>
    </citation>
    <scope>NUCLEOTIDE SEQUENCE [LARGE SCALE GENOMIC DNA]</scope>
    <source>
        <strain evidence="3">TB1705</strain>
        <tissue evidence="3">Leaf</tissue>
    </source>
</reference>
<evidence type="ECO:0000256" key="2">
    <source>
        <dbReference type="PROSITE-ProRule" id="PRU00708"/>
    </source>
</evidence>
<organism evidence="3 4">
    <name type="scientific">Kingdonia uniflora</name>
    <dbReference type="NCBI Taxonomy" id="39325"/>
    <lineage>
        <taxon>Eukaryota</taxon>
        <taxon>Viridiplantae</taxon>
        <taxon>Streptophyta</taxon>
        <taxon>Embryophyta</taxon>
        <taxon>Tracheophyta</taxon>
        <taxon>Spermatophyta</taxon>
        <taxon>Magnoliopsida</taxon>
        <taxon>Ranunculales</taxon>
        <taxon>Circaeasteraceae</taxon>
        <taxon>Kingdonia</taxon>
    </lineage>
</organism>
<name>A0A7J7KWK6_9MAGN</name>
<proteinExistence type="predicted"/>
<sequence length="127" mass="13627">MSSSEEPDMYTPSIVLSIYSSISSIRMGKQVHGYILRSGFGLEIPLGNALITIESIKAVGCFEAMKELGSALDPDKATFSAVLSACSHAGLVDEGRQIFSLMVEEYCVEPGIEQYSCIIDLLGRAGI</sequence>